<gene>
    <name evidence="2" type="ORF">Scaly_0607300</name>
</gene>
<evidence type="ECO:0000313" key="2">
    <source>
        <dbReference type="EMBL" id="KAL0383200.1"/>
    </source>
</evidence>
<dbReference type="Gene3D" id="1.10.340.70">
    <property type="match status" value="1"/>
</dbReference>
<reference evidence="2" key="2">
    <citation type="journal article" date="2024" name="Plant">
        <title>Genomic evolution and insights into agronomic trait innovations of Sesamum species.</title>
        <authorList>
            <person name="Miao H."/>
            <person name="Wang L."/>
            <person name="Qu L."/>
            <person name="Liu H."/>
            <person name="Sun Y."/>
            <person name="Le M."/>
            <person name="Wang Q."/>
            <person name="Wei S."/>
            <person name="Zheng Y."/>
            <person name="Lin W."/>
            <person name="Duan Y."/>
            <person name="Cao H."/>
            <person name="Xiong S."/>
            <person name="Wang X."/>
            <person name="Wei L."/>
            <person name="Li C."/>
            <person name="Ma Q."/>
            <person name="Ju M."/>
            <person name="Zhao R."/>
            <person name="Li G."/>
            <person name="Mu C."/>
            <person name="Tian Q."/>
            <person name="Mei H."/>
            <person name="Zhang T."/>
            <person name="Gao T."/>
            <person name="Zhang H."/>
        </authorList>
    </citation>
    <scope>NUCLEOTIDE SEQUENCE</scope>
    <source>
        <strain evidence="2">KEN8</strain>
    </source>
</reference>
<name>A0AAW2RSQ8_9LAMI</name>
<dbReference type="PANTHER" id="PTHR47266">
    <property type="entry name" value="ENDONUCLEASE-RELATED"/>
    <property type="match status" value="1"/>
</dbReference>
<evidence type="ECO:0000259" key="1">
    <source>
        <dbReference type="Pfam" id="PF17921"/>
    </source>
</evidence>
<dbReference type="InterPro" id="IPR041588">
    <property type="entry name" value="Integrase_H2C2"/>
</dbReference>
<dbReference type="InterPro" id="IPR052160">
    <property type="entry name" value="Gypsy_RT_Integrase-like"/>
</dbReference>
<accession>A0AAW2RSQ8</accession>
<comment type="caution">
    <text evidence="2">The sequence shown here is derived from an EMBL/GenBank/DDBJ whole genome shotgun (WGS) entry which is preliminary data.</text>
</comment>
<organism evidence="2">
    <name type="scientific">Sesamum calycinum</name>
    <dbReference type="NCBI Taxonomy" id="2727403"/>
    <lineage>
        <taxon>Eukaryota</taxon>
        <taxon>Viridiplantae</taxon>
        <taxon>Streptophyta</taxon>
        <taxon>Embryophyta</taxon>
        <taxon>Tracheophyta</taxon>
        <taxon>Spermatophyta</taxon>
        <taxon>Magnoliopsida</taxon>
        <taxon>eudicotyledons</taxon>
        <taxon>Gunneridae</taxon>
        <taxon>Pentapetalae</taxon>
        <taxon>asterids</taxon>
        <taxon>lamiids</taxon>
        <taxon>Lamiales</taxon>
        <taxon>Pedaliaceae</taxon>
        <taxon>Sesamum</taxon>
    </lineage>
</organism>
<dbReference type="EMBL" id="JACGWM010000003">
    <property type="protein sequence ID" value="KAL0383200.1"/>
    <property type="molecule type" value="Genomic_DNA"/>
</dbReference>
<protein>
    <recommendedName>
        <fullName evidence="1">Integrase zinc-binding domain-containing protein</fullName>
    </recommendedName>
</protein>
<sequence length="117" mass="13101">MPEGILPKCLNKEQTRNVLAEVHIGSCGNHLGGKTLAQKVLRQGYFCPIMVEDAKEFSRKCESCQKFATVSHVPAIPMEPVKITCRFDQWGIDIVGPFPLAAAQKKFMIMVVEYFSK</sequence>
<feature type="domain" description="Integrase zinc-binding" evidence="1">
    <location>
        <begin position="11"/>
        <end position="67"/>
    </location>
</feature>
<dbReference type="Pfam" id="PF17921">
    <property type="entry name" value="Integrase_H2C2"/>
    <property type="match status" value="1"/>
</dbReference>
<dbReference type="AlphaFoldDB" id="A0AAW2RSQ8"/>
<proteinExistence type="predicted"/>
<reference evidence="2" key="1">
    <citation type="submission" date="2020-06" db="EMBL/GenBank/DDBJ databases">
        <authorList>
            <person name="Li T."/>
            <person name="Hu X."/>
            <person name="Zhang T."/>
            <person name="Song X."/>
            <person name="Zhang H."/>
            <person name="Dai N."/>
            <person name="Sheng W."/>
            <person name="Hou X."/>
            <person name="Wei L."/>
        </authorList>
    </citation>
    <scope>NUCLEOTIDE SEQUENCE</scope>
    <source>
        <strain evidence="2">KEN8</strain>
        <tissue evidence="2">Leaf</tissue>
    </source>
</reference>